<keyword evidence="1" id="KW-0175">Coiled coil</keyword>
<feature type="region of interest" description="Disordered" evidence="2">
    <location>
        <begin position="721"/>
        <end position="742"/>
    </location>
</feature>
<feature type="coiled-coil region" evidence="1">
    <location>
        <begin position="123"/>
        <end position="182"/>
    </location>
</feature>
<feature type="compositionally biased region" description="Basic and acidic residues" evidence="2">
    <location>
        <begin position="904"/>
        <end position="923"/>
    </location>
</feature>
<evidence type="ECO:0000256" key="1">
    <source>
        <dbReference type="SAM" id="Coils"/>
    </source>
</evidence>
<dbReference type="RefSeq" id="XP_030633847.1">
    <property type="nucleotide sequence ID" value="XM_030777987.1"/>
</dbReference>
<reference evidence="4" key="1">
    <citation type="submission" date="2025-08" db="UniProtKB">
        <authorList>
            <consortium name="RefSeq"/>
        </authorList>
    </citation>
    <scope>IDENTIFICATION</scope>
</reference>
<dbReference type="OrthoDB" id="416454at2759"/>
<evidence type="ECO:0000313" key="3">
    <source>
        <dbReference type="Proteomes" id="UP000504632"/>
    </source>
</evidence>
<dbReference type="PANTHER" id="PTHR35352:SF1">
    <property type="entry name" value="COILED-COIL DOMAIN-CONTAINING PROTEIN 150"/>
    <property type="match status" value="1"/>
</dbReference>
<feature type="coiled-coil region" evidence="1">
    <location>
        <begin position="368"/>
        <end position="473"/>
    </location>
</feature>
<protein>
    <submittedName>
        <fullName evidence="4">Coiled-coil domain-containing protein 150</fullName>
    </submittedName>
</protein>
<dbReference type="InParanoid" id="A0A6J2VP52"/>
<gene>
    <name evidence="4" type="primary">ccdc150</name>
</gene>
<feature type="coiled-coil region" evidence="1">
    <location>
        <begin position="209"/>
        <end position="334"/>
    </location>
</feature>
<accession>A0A6J2VP52</accession>
<dbReference type="PANTHER" id="PTHR35352">
    <property type="entry name" value="COILED-COIL DOMAIN-CONTAINING PROTEIN 150"/>
    <property type="match status" value="1"/>
</dbReference>
<sequence length="980" mass="112744">MSRPVIQPLQFGATAPETLSLLQKRLQVAEEETEALVRDLGSLGVTREQLMLDLPGRDPPRRTISPVSPLMVHKALSGGAEGVLWRQCESLVGRVCRLESLLHTLKLAAFRLETERELSPSHSARLREQVSALQEQYEEEQRSSQRELMRLKEHLKQISLEREEAQQEVLRLRKELELASTSKMKEQMAEEITARMEAQQSHTALLHRVEEMERTVERERGQVEILQADCNALRIDGQAARELLQDKEELIRGLETECQQLRDQSGFKESLISELTAELKSVRLALQKQQQENSRLIRDGGDLRAAADKVQMLNDQLESQCSELSAALHSLTVENAKLHSEYQNNIKTEQERVSQRLKEQDLLLDAAKRNIQSELQGALSEKLTLQKELKGLQADYAKLQQSSSAAQETAVTQQVLLERTIEKLRGELSSAVRERENTKREGDIVKTEMCRTVSQLEDEKNTLETQLAEARLKVDSVGAALQEREKENRGLMGRVTAMQNKQGTQRHVEKVLQELTDGKSQLAYERGKLQARVQQLEAELTAQGSESNQRRQLNTVLENKYTQTQRENCSLREDLRRLQERHRSTGEVAQTLKNVLASHSRLQHNTETLQTELGGREQELHALRMERFMEMLRQALDMARLDNRKLAQSLEQALLANQSAREKLQQSRDEHQHTVTEREVELRKAKAEIGRLSEHLDCLRNRLRKEKDSWRKKLQQETAELKKSLDDASAKSGDLSRTNRELREKVHELEKLVSNQKSRIKAQKAQLKHHLESRASLASSSQKIKDMETEVKRLEKLKDEYQRKIYEQAQLVQQVQREMASLQSELHSTSSTQREELQAERRLTEALREKCQRLEESVRRLKEERGMSEQRLRDVSLESQQVSENLEEAHSWFRTRFEKLKSEAEQNLREPKESKECSFDSLKEGAPTSPSKHYSKSDGGGSGPSEPEMERWASTLQRWETKKELARIASSHKPMGHSLT</sequence>
<dbReference type="GeneID" id="115815017"/>
<dbReference type="InterPro" id="IPR038807">
    <property type="entry name" value="CCDC150"/>
</dbReference>
<dbReference type="AlphaFoldDB" id="A0A6J2VP52"/>
<name>A0A6J2VP52_CHACN</name>
<feature type="coiled-coil region" evidence="1">
    <location>
        <begin position="519"/>
        <end position="546"/>
    </location>
</feature>
<evidence type="ECO:0000313" key="4">
    <source>
        <dbReference type="RefSeq" id="XP_030633847.1"/>
    </source>
</evidence>
<feature type="region of interest" description="Disordered" evidence="2">
    <location>
        <begin position="904"/>
        <end position="954"/>
    </location>
</feature>
<proteinExistence type="predicted"/>
<evidence type="ECO:0000256" key="2">
    <source>
        <dbReference type="SAM" id="MobiDB-lite"/>
    </source>
</evidence>
<dbReference type="Proteomes" id="UP000504632">
    <property type="component" value="Chromosome 6"/>
</dbReference>
<keyword evidence="3" id="KW-1185">Reference proteome</keyword>
<organism evidence="3 4">
    <name type="scientific">Chanos chanos</name>
    <name type="common">Milkfish</name>
    <name type="synonym">Mugil chanos</name>
    <dbReference type="NCBI Taxonomy" id="29144"/>
    <lineage>
        <taxon>Eukaryota</taxon>
        <taxon>Metazoa</taxon>
        <taxon>Chordata</taxon>
        <taxon>Craniata</taxon>
        <taxon>Vertebrata</taxon>
        <taxon>Euteleostomi</taxon>
        <taxon>Actinopterygii</taxon>
        <taxon>Neopterygii</taxon>
        <taxon>Teleostei</taxon>
        <taxon>Ostariophysi</taxon>
        <taxon>Gonorynchiformes</taxon>
        <taxon>Chanidae</taxon>
        <taxon>Chanos</taxon>
    </lineage>
</organism>
<dbReference type="CTD" id="284992"/>